<protein>
    <submittedName>
        <fullName evidence="1">Uncharacterized protein</fullName>
    </submittedName>
</protein>
<name>A0ABV5M1W6_9ACTN</name>
<keyword evidence="2" id="KW-1185">Reference proteome</keyword>
<dbReference type="SUPFAM" id="SSF52540">
    <property type="entry name" value="P-loop containing nucleoside triphosphate hydrolases"/>
    <property type="match status" value="1"/>
</dbReference>
<dbReference type="EMBL" id="JBHMCA010000018">
    <property type="protein sequence ID" value="MFB9442843.1"/>
    <property type="molecule type" value="Genomic_DNA"/>
</dbReference>
<evidence type="ECO:0000313" key="2">
    <source>
        <dbReference type="Proteomes" id="UP001589608"/>
    </source>
</evidence>
<sequence>MMRVLPPLLVIGGPAGSGKTSIASEVGKLAHAPVVDLGDSGDDDPHAVDLPALQLRLDAHEEARMVVVEGVYALALPPIRWAAKWTVYVDTPLDLSLARRALDHRDPAVILRAYLAGGRETHLRTVATGRQLADLVVDGSHDLADVAGRIHRFLLTRA</sequence>
<dbReference type="Gene3D" id="3.40.50.300">
    <property type="entry name" value="P-loop containing nucleotide triphosphate hydrolases"/>
    <property type="match status" value="1"/>
</dbReference>
<dbReference type="Proteomes" id="UP001589608">
    <property type="component" value="Unassembled WGS sequence"/>
</dbReference>
<proteinExistence type="predicted"/>
<evidence type="ECO:0000313" key="1">
    <source>
        <dbReference type="EMBL" id="MFB9442843.1"/>
    </source>
</evidence>
<comment type="caution">
    <text evidence="1">The sequence shown here is derived from an EMBL/GenBank/DDBJ whole genome shotgun (WGS) entry which is preliminary data.</text>
</comment>
<accession>A0ABV5M1W6</accession>
<reference evidence="1 2" key="1">
    <citation type="submission" date="2024-09" db="EMBL/GenBank/DDBJ databases">
        <authorList>
            <person name="Sun Q."/>
            <person name="Mori K."/>
        </authorList>
    </citation>
    <scope>NUCLEOTIDE SEQUENCE [LARGE SCALE GENOMIC DNA]</scope>
    <source>
        <strain evidence="1 2">JCM 3307</strain>
    </source>
</reference>
<dbReference type="InterPro" id="IPR027417">
    <property type="entry name" value="P-loop_NTPase"/>
</dbReference>
<dbReference type="RefSeq" id="WP_223103147.1">
    <property type="nucleotide sequence ID" value="NZ_CP061913.1"/>
</dbReference>
<gene>
    <name evidence="1" type="ORF">ACFFTR_07065</name>
</gene>
<organism evidence="1 2">
    <name type="scientific">Dactylosporangium vinaceum</name>
    <dbReference type="NCBI Taxonomy" id="53362"/>
    <lineage>
        <taxon>Bacteria</taxon>
        <taxon>Bacillati</taxon>
        <taxon>Actinomycetota</taxon>
        <taxon>Actinomycetes</taxon>
        <taxon>Micromonosporales</taxon>
        <taxon>Micromonosporaceae</taxon>
        <taxon>Dactylosporangium</taxon>
    </lineage>
</organism>